<dbReference type="EMBL" id="JAFLWD010000003">
    <property type="protein sequence ID" value="MBO0438957.1"/>
    <property type="molecule type" value="Genomic_DNA"/>
</dbReference>
<organism evidence="3 4">
    <name type="scientific">Candidatus Enterococcus ikei</name>
    <dbReference type="NCBI Taxonomy" id="2815326"/>
    <lineage>
        <taxon>Bacteria</taxon>
        <taxon>Bacillati</taxon>
        <taxon>Bacillota</taxon>
        <taxon>Bacilli</taxon>
        <taxon>Lactobacillales</taxon>
        <taxon>Enterococcaceae</taxon>
        <taxon>Enterococcus</taxon>
    </lineage>
</organism>
<sequence length="261" mass="29578">MARARNPNRDKAREIWIASNGTKKLKDIAEELGCSDSQIRKWKSQDNWESEIKSNAPNDNSNVTNEKERYQSAKGNNNAKGNKGGSAPPNNKNAVSHGLFAKWLPDDTKELIQEIYTSEPADIIWNNIMIQYTAIIRSQRIMFVQDELDTTSNVTEVVVEPTLVDTQTNMPVKRSEKREYQYAWDKQANFLSAQSRAMGTLSNLIKQFISLADERDERRLKLETMQAQLDKLSGPKEGAASKDWKQAVIDAANKRAVDTDE</sequence>
<evidence type="ECO:0000256" key="1">
    <source>
        <dbReference type="SAM" id="MobiDB-lite"/>
    </source>
</evidence>
<feature type="domain" description="PBSX phage terminase small subunit-like N-terminal" evidence="2">
    <location>
        <begin position="1"/>
        <end position="64"/>
    </location>
</feature>
<reference evidence="3 4" key="1">
    <citation type="submission" date="2021-03" db="EMBL/GenBank/DDBJ databases">
        <title>Enterococcal diversity collection.</title>
        <authorList>
            <person name="Gilmore M.S."/>
            <person name="Schwartzman J."/>
            <person name="Van Tyne D."/>
            <person name="Martin M."/>
            <person name="Earl A.M."/>
            <person name="Manson A.L."/>
            <person name="Straub T."/>
            <person name="Salamzade R."/>
            <person name="Saavedra J."/>
            <person name="Lebreton F."/>
            <person name="Prichula J."/>
            <person name="Schaufler K."/>
            <person name="Gaca A."/>
            <person name="Sgardioli B."/>
            <person name="Wagenaar J."/>
            <person name="Strong T."/>
        </authorList>
    </citation>
    <scope>NUCLEOTIDE SEQUENCE [LARGE SCALE GENOMIC DNA]</scope>
    <source>
        <strain evidence="3 4">DIV0869a</strain>
    </source>
</reference>
<feature type="compositionally biased region" description="Low complexity" evidence="1">
    <location>
        <begin position="72"/>
        <end position="87"/>
    </location>
</feature>
<feature type="compositionally biased region" description="Polar residues" evidence="1">
    <location>
        <begin position="53"/>
        <end position="64"/>
    </location>
</feature>
<evidence type="ECO:0000313" key="4">
    <source>
        <dbReference type="Proteomes" id="UP000664632"/>
    </source>
</evidence>
<dbReference type="Pfam" id="PF10668">
    <property type="entry name" value="Phage_terminase"/>
    <property type="match status" value="1"/>
</dbReference>
<dbReference type="InterPro" id="IPR018925">
    <property type="entry name" value="XtmA-like_N"/>
</dbReference>
<evidence type="ECO:0000259" key="2">
    <source>
        <dbReference type="Pfam" id="PF10668"/>
    </source>
</evidence>
<proteinExistence type="predicted"/>
<protein>
    <submittedName>
        <fullName evidence="3">TerS</fullName>
    </submittedName>
</protein>
<dbReference type="RefSeq" id="WP_207111069.1">
    <property type="nucleotide sequence ID" value="NZ_JAFLWD010000003.1"/>
</dbReference>
<accession>A0ABS3GUM0</accession>
<feature type="region of interest" description="Disordered" evidence="1">
    <location>
        <begin position="43"/>
        <end position="94"/>
    </location>
</feature>
<dbReference type="NCBIfam" id="NF040601">
    <property type="entry name" value="TerS_not_xtmA"/>
    <property type="match status" value="1"/>
</dbReference>
<dbReference type="Proteomes" id="UP000664632">
    <property type="component" value="Unassembled WGS sequence"/>
</dbReference>
<evidence type="ECO:0000313" key="3">
    <source>
        <dbReference type="EMBL" id="MBO0438957.1"/>
    </source>
</evidence>
<comment type="caution">
    <text evidence="3">The sequence shown here is derived from an EMBL/GenBank/DDBJ whole genome shotgun (WGS) entry which is preliminary data.</text>
</comment>
<name>A0ABS3GUM0_9ENTE</name>
<gene>
    <name evidence="3" type="ORF">JZO69_01100</name>
</gene>
<keyword evidence="4" id="KW-1185">Reference proteome</keyword>
<feature type="compositionally biased region" description="Basic and acidic residues" evidence="1">
    <location>
        <begin position="43"/>
        <end position="52"/>
    </location>
</feature>